<keyword evidence="3" id="KW-1003">Cell membrane</keyword>
<evidence type="ECO:0000256" key="3">
    <source>
        <dbReference type="ARBA" id="ARBA00022475"/>
    </source>
</evidence>
<sequence length="276" mass="30554">MGTVCSQTSESHSVVPRRRKRKKLAPALQARTGVVSLADAGLDAMPPGLLLMNGAPVRRMVLRGNALKELGEEFGAKFRELEVLDVSKNRLQRLPASLFIECHRLRQVQAAMNRLTDDGMTWSAGDESPVPSLRWLSLSRNAFTQVPSMLSSLPFQALRFLDLTHNRIESLPKWLGAALPELEVLLLQHNALRELDVDALAGLTHLRELRVDGNRLERLPPTLFLTLPALQTFTFSGNAPHLSESPTSAVRALPGFAAFEQRRADVQNRRLHAGLA</sequence>
<evidence type="ECO:0000256" key="2">
    <source>
        <dbReference type="ARBA" id="ARBA00022448"/>
    </source>
</evidence>
<keyword evidence="4" id="KW-0433">Leucine-rich repeat</keyword>
<evidence type="ECO:0000256" key="1">
    <source>
        <dbReference type="ARBA" id="ARBA00004162"/>
    </source>
</evidence>
<keyword evidence="8" id="KW-1133">Transmembrane helix</keyword>
<keyword evidence="7" id="KW-0677">Repeat</keyword>
<feature type="compositionally biased region" description="Basic residues" evidence="13">
    <location>
        <begin position="15"/>
        <end position="24"/>
    </location>
</feature>
<evidence type="ECO:0000256" key="10">
    <source>
        <dbReference type="ARBA" id="ARBA00023136"/>
    </source>
</evidence>
<name>A0AAV9IVF1_CYACA</name>
<dbReference type="EMBL" id="JANCYW010000006">
    <property type="protein sequence ID" value="KAK4535803.1"/>
    <property type="molecule type" value="Genomic_DNA"/>
</dbReference>
<keyword evidence="9" id="KW-0406">Ion transport</keyword>
<reference evidence="14 15" key="1">
    <citation type="submission" date="2022-07" db="EMBL/GenBank/DDBJ databases">
        <title>Genome-wide signatures of adaptation to extreme environments.</title>
        <authorList>
            <person name="Cho C.H."/>
            <person name="Yoon H.S."/>
        </authorList>
    </citation>
    <scope>NUCLEOTIDE SEQUENCE [LARGE SCALE GENOMIC DNA]</scope>
    <source>
        <strain evidence="14 15">DBV 063 E5</strain>
    </source>
</reference>
<dbReference type="GO" id="GO:0005886">
    <property type="term" value="C:plasma membrane"/>
    <property type="evidence" value="ECO:0007669"/>
    <property type="project" value="UniProtKB-SubCell"/>
</dbReference>
<evidence type="ECO:0000256" key="4">
    <source>
        <dbReference type="ARBA" id="ARBA00022614"/>
    </source>
</evidence>
<comment type="subcellular location">
    <subcellularLocation>
        <location evidence="1">Cell membrane</location>
        <topology evidence="1">Single-pass membrane protein</topology>
    </subcellularLocation>
</comment>
<evidence type="ECO:0000313" key="14">
    <source>
        <dbReference type="EMBL" id="KAK4535803.1"/>
    </source>
</evidence>
<feature type="compositionally biased region" description="Polar residues" evidence="13">
    <location>
        <begin position="1"/>
        <end position="12"/>
    </location>
</feature>
<keyword evidence="6" id="KW-0732">Signal</keyword>
<keyword evidence="2" id="KW-0813">Transport</keyword>
<evidence type="ECO:0000256" key="6">
    <source>
        <dbReference type="ARBA" id="ARBA00022729"/>
    </source>
</evidence>
<gene>
    <name evidence="14" type="ORF">CDCA_CDCA06G1828</name>
</gene>
<protein>
    <submittedName>
        <fullName evidence="14">Uncharacterized protein</fullName>
    </submittedName>
</protein>
<dbReference type="Gene3D" id="3.80.10.10">
    <property type="entry name" value="Ribonuclease Inhibitor"/>
    <property type="match status" value="1"/>
</dbReference>
<evidence type="ECO:0000256" key="11">
    <source>
        <dbReference type="ARBA" id="ARBA00023157"/>
    </source>
</evidence>
<dbReference type="SUPFAM" id="SSF52058">
    <property type="entry name" value="L domain-like"/>
    <property type="match status" value="1"/>
</dbReference>
<dbReference type="PANTHER" id="PTHR46473">
    <property type="entry name" value="GH08155P"/>
    <property type="match status" value="1"/>
</dbReference>
<dbReference type="Pfam" id="PF13855">
    <property type="entry name" value="LRR_8"/>
    <property type="match status" value="1"/>
</dbReference>
<evidence type="ECO:0000256" key="9">
    <source>
        <dbReference type="ARBA" id="ARBA00023065"/>
    </source>
</evidence>
<evidence type="ECO:0000256" key="8">
    <source>
        <dbReference type="ARBA" id="ARBA00022989"/>
    </source>
</evidence>
<dbReference type="InterPro" id="IPR032675">
    <property type="entry name" value="LRR_dom_sf"/>
</dbReference>
<dbReference type="PROSITE" id="PS51450">
    <property type="entry name" value="LRR"/>
    <property type="match status" value="2"/>
</dbReference>
<keyword evidence="11" id="KW-1015">Disulfide bond</keyword>
<proteinExistence type="predicted"/>
<feature type="region of interest" description="Disordered" evidence="13">
    <location>
        <begin position="1"/>
        <end position="25"/>
    </location>
</feature>
<dbReference type="PANTHER" id="PTHR46473:SF10">
    <property type="entry name" value="LD45603P-RELATED"/>
    <property type="match status" value="1"/>
</dbReference>
<keyword evidence="12" id="KW-0407">Ion channel</keyword>
<dbReference type="InterPro" id="IPR001611">
    <property type="entry name" value="Leu-rich_rpt"/>
</dbReference>
<organism evidence="14 15">
    <name type="scientific">Cyanidium caldarium</name>
    <name type="common">Red alga</name>
    <dbReference type="NCBI Taxonomy" id="2771"/>
    <lineage>
        <taxon>Eukaryota</taxon>
        <taxon>Rhodophyta</taxon>
        <taxon>Bangiophyceae</taxon>
        <taxon>Cyanidiales</taxon>
        <taxon>Cyanidiaceae</taxon>
        <taxon>Cyanidium</taxon>
    </lineage>
</organism>
<accession>A0AAV9IVF1</accession>
<dbReference type="Pfam" id="PF00560">
    <property type="entry name" value="LRR_1"/>
    <property type="match status" value="1"/>
</dbReference>
<dbReference type="Proteomes" id="UP001301350">
    <property type="component" value="Unassembled WGS sequence"/>
</dbReference>
<evidence type="ECO:0000256" key="12">
    <source>
        <dbReference type="ARBA" id="ARBA00023303"/>
    </source>
</evidence>
<evidence type="ECO:0000256" key="7">
    <source>
        <dbReference type="ARBA" id="ARBA00022737"/>
    </source>
</evidence>
<comment type="caution">
    <text evidence="14">The sequence shown here is derived from an EMBL/GenBank/DDBJ whole genome shotgun (WGS) entry which is preliminary data.</text>
</comment>
<dbReference type="SMART" id="SM00369">
    <property type="entry name" value="LRR_TYP"/>
    <property type="match status" value="5"/>
</dbReference>
<dbReference type="GO" id="GO:0034220">
    <property type="term" value="P:monoatomic ion transmembrane transport"/>
    <property type="evidence" value="ECO:0007669"/>
    <property type="project" value="UniProtKB-KW"/>
</dbReference>
<evidence type="ECO:0000256" key="13">
    <source>
        <dbReference type="SAM" id="MobiDB-lite"/>
    </source>
</evidence>
<dbReference type="InterPro" id="IPR051432">
    <property type="entry name" value="KCNMA1_auxiliary"/>
</dbReference>
<keyword evidence="15" id="KW-1185">Reference proteome</keyword>
<evidence type="ECO:0000313" key="15">
    <source>
        <dbReference type="Proteomes" id="UP001301350"/>
    </source>
</evidence>
<dbReference type="AlphaFoldDB" id="A0AAV9IVF1"/>
<keyword evidence="10" id="KW-0472">Membrane</keyword>
<keyword evidence="5" id="KW-0812">Transmembrane</keyword>
<dbReference type="SMART" id="SM00364">
    <property type="entry name" value="LRR_BAC"/>
    <property type="match status" value="4"/>
</dbReference>
<dbReference type="InterPro" id="IPR003591">
    <property type="entry name" value="Leu-rich_rpt_typical-subtyp"/>
</dbReference>
<evidence type="ECO:0000256" key="5">
    <source>
        <dbReference type="ARBA" id="ARBA00022692"/>
    </source>
</evidence>